<evidence type="ECO:0000259" key="1">
    <source>
        <dbReference type="SMART" id="SM00731"/>
    </source>
</evidence>
<dbReference type="SMART" id="SM00731">
    <property type="entry name" value="SprT"/>
    <property type="match status" value="1"/>
</dbReference>
<feature type="domain" description="SprT-like" evidence="1">
    <location>
        <begin position="3"/>
        <end position="143"/>
    </location>
</feature>
<organism evidence="2">
    <name type="scientific">Mycobacterium phage Pharb</name>
    <dbReference type="NCBI Taxonomy" id="3136626"/>
    <lineage>
        <taxon>Viruses</taxon>
    </lineage>
</organism>
<keyword evidence="2" id="KW-0378">Hydrolase</keyword>
<dbReference type="InterPro" id="IPR006640">
    <property type="entry name" value="SprT-like_domain"/>
</dbReference>
<protein>
    <submittedName>
        <fullName evidence="2">SprT-like protease</fullName>
    </submittedName>
</protein>
<keyword evidence="2" id="KW-0645">Protease</keyword>
<dbReference type="GO" id="GO:0006950">
    <property type="term" value="P:response to stress"/>
    <property type="evidence" value="ECO:0007669"/>
    <property type="project" value="UniProtKB-ARBA"/>
</dbReference>
<gene>
    <name evidence="2" type="primary">77</name>
    <name evidence="2" type="ORF">SEA_PHARB_77</name>
</gene>
<name>A0AAU8GPP6_9VIRU</name>
<proteinExistence type="predicted"/>
<reference evidence="2" key="1">
    <citation type="submission" date="2024-04" db="EMBL/GenBank/DDBJ databases">
        <authorList>
            <person name="Bains C."/>
            <person name="Hallett B."/>
            <person name="Lee H."/>
            <person name="Redzematovic E."/>
            <person name="Hutchison K.W."/>
            <person name="Molloy S.D."/>
            <person name="Viland M.D."/>
            <person name="Lewis C.M."/>
            <person name="Garlena R.A."/>
            <person name="Russell D.A."/>
            <person name="Jacobs-Sera D."/>
            <person name="Hatfull G.F."/>
        </authorList>
    </citation>
    <scope>NUCLEOTIDE SEQUENCE</scope>
</reference>
<evidence type="ECO:0000313" key="2">
    <source>
        <dbReference type="EMBL" id="XCH43685.1"/>
    </source>
</evidence>
<dbReference type="GO" id="GO:0006508">
    <property type="term" value="P:proteolysis"/>
    <property type="evidence" value="ECO:0007669"/>
    <property type="project" value="UniProtKB-KW"/>
</dbReference>
<dbReference type="EMBL" id="PP750966">
    <property type="protein sequence ID" value="XCH43685.1"/>
    <property type="molecule type" value="Genomic_DNA"/>
</dbReference>
<dbReference type="GO" id="GO:0008233">
    <property type="term" value="F:peptidase activity"/>
    <property type="evidence" value="ECO:0007669"/>
    <property type="project" value="UniProtKB-KW"/>
</dbReference>
<accession>A0AAU8GPP6</accession>
<dbReference type="Pfam" id="PF10263">
    <property type="entry name" value="SprT-like"/>
    <property type="match status" value="1"/>
</dbReference>
<sequence>MTAAHMTPAEARKIAQALIAEHGLIGWSVVFDNARRRAGQCRYTPREISLSKPLMAQRSYADTWQTITHEIAHALVGSRHGHDAVWAAKHRSLGGNGKRCFEHTDTTSPWVGTCGHGKEFARYRQPKNMTGWRCKCAGGGSPITWARRGAPPVAPAPRPRVLAEVQAQPVQAPRAVGRGYQLGLF</sequence>